<dbReference type="Gene3D" id="1.25.40.320">
    <property type="entry name" value="Peptidase M1, leukotriene A4 hydrolase/aminopeptidase C-terminal domain"/>
    <property type="match status" value="1"/>
</dbReference>
<keyword evidence="5 11" id="KW-0479">Metal-binding</keyword>
<dbReference type="InterPro" id="IPR042097">
    <property type="entry name" value="Aminopeptidase_N-like_N_sf"/>
</dbReference>
<dbReference type="Pfam" id="PF17900">
    <property type="entry name" value="Peptidase_M1_N"/>
    <property type="match status" value="1"/>
</dbReference>
<dbReference type="EC" id="3.3.2.10" evidence="13"/>
<dbReference type="EMBL" id="JAANQT010000201">
    <property type="protein sequence ID" value="KAG1313342.1"/>
    <property type="molecule type" value="Genomic_DNA"/>
</dbReference>
<keyword evidence="16" id="KW-1185">Reference proteome</keyword>
<dbReference type="Pfam" id="PF09127">
    <property type="entry name" value="Leuk-A4-hydro_C"/>
    <property type="match status" value="1"/>
</dbReference>
<evidence type="ECO:0000256" key="8">
    <source>
        <dbReference type="ARBA" id="ARBA00023049"/>
    </source>
</evidence>
<dbReference type="NCBIfam" id="TIGR02411">
    <property type="entry name" value="leuko_A4_hydro"/>
    <property type="match status" value="1"/>
</dbReference>
<evidence type="ECO:0000256" key="11">
    <source>
        <dbReference type="PIRSR" id="PIRSR612777-3"/>
    </source>
</evidence>
<evidence type="ECO:0000256" key="6">
    <source>
        <dbReference type="ARBA" id="ARBA00022801"/>
    </source>
</evidence>
<dbReference type="PRINTS" id="PR00756">
    <property type="entry name" value="ALADIPTASE"/>
</dbReference>
<comment type="catalytic activity">
    <reaction evidence="13">
        <text>an epoxide + H2O = an ethanediol</text>
        <dbReference type="Rhea" id="RHEA:19037"/>
        <dbReference type="ChEBI" id="CHEBI:15377"/>
        <dbReference type="ChEBI" id="CHEBI:32955"/>
        <dbReference type="ChEBI" id="CHEBI:140594"/>
        <dbReference type="EC" id="3.3.2.10"/>
    </reaction>
</comment>
<evidence type="ECO:0000256" key="3">
    <source>
        <dbReference type="ARBA" id="ARBA00022490"/>
    </source>
</evidence>
<feature type="binding site" evidence="11">
    <location>
        <position position="318"/>
    </location>
    <ligand>
        <name>Zn(2+)</name>
        <dbReference type="ChEBI" id="CHEBI:29105"/>
        <note>catalytic</note>
    </ligand>
</feature>
<evidence type="ECO:0000256" key="13">
    <source>
        <dbReference type="RuleBase" id="RU361141"/>
    </source>
</evidence>
<evidence type="ECO:0000256" key="4">
    <source>
        <dbReference type="ARBA" id="ARBA00022670"/>
    </source>
</evidence>
<dbReference type="FunFam" id="1.25.40.320:FF:000001">
    <property type="entry name" value="Leukotriene A(4) hydrolase"/>
    <property type="match status" value="1"/>
</dbReference>
<dbReference type="InterPro" id="IPR014782">
    <property type="entry name" value="Peptidase_M1_dom"/>
</dbReference>
<protein>
    <recommendedName>
        <fullName evidence="13">Leukotriene A(4) hydrolase</fullName>
        <shortName evidence="13">LTA-4 hydrolase</shortName>
        <ecNumber evidence="13">3.3.2.10</ecNumber>
        <ecNumber evidence="13">3.4.11.-</ecNumber>
    </recommendedName>
</protein>
<keyword evidence="3 13" id="KW-0963">Cytoplasm</keyword>
<dbReference type="FunFam" id="2.60.40.1730:FF:000004">
    <property type="entry name" value="Leukotriene A(4) hydrolase"/>
    <property type="match status" value="1"/>
</dbReference>
<feature type="active site" description="Proton donor" evidence="9">
    <location>
        <position position="384"/>
    </location>
</feature>
<feature type="binding site" evidence="12">
    <location>
        <begin position="138"/>
        <end position="140"/>
    </location>
    <ligand>
        <name>a peptide</name>
        <dbReference type="ChEBI" id="CHEBI:60466"/>
    </ligand>
</feature>
<dbReference type="Gene3D" id="1.10.390.10">
    <property type="entry name" value="Neutral Protease Domain 2"/>
    <property type="match status" value="1"/>
</dbReference>
<dbReference type="InterPro" id="IPR015211">
    <property type="entry name" value="Peptidase_M1_C"/>
</dbReference>
<reference evidence="15" key="1">
    <citation type="journal article" date="2020" name="Microb. Genom.">
        <title>Genetic diversity of clinical and environmental Mucorales isolates obtained from an investigation of mucormycosis cases among solid organ transplant recipients.</title>
        <authorList>
            <person name="Nguyen M.H."/>
            <person name="Kaul D."/>
            <person name="Muto C."/>
            <person name="Cheng S.J."/>
            <person name="Richter R.A."/>
            <person name="Bruno V.M."/>
            <person name="Liu G."/>
            <person name="Beyhan S."/>
            <person name="Sundermann A.J."/>
            <person name="Mounaud S."/>
            <person name="Pasculle A.W."/>
            <person name="Nierman W.C."/>
            <person name="Driscoll E."/>
            <person name="Cumbie R."/>
            <person name="Clancy C.J."/>
            <person name="Dupont C.L."/>
        </authorList>
    </citation>
    <scope>NUCLEOTIDE SEQUENCE</scope>
    <source>
        <strain evidence="15">GL11</strain>
    </source>
</reference>
<feature type="binding site" evidence="11">
    <location>
        <position position="295"/>
    </location>
    <ligand>
        <name>Zn(2+)</name>
        <dbReference type="ChEBI" id="CHEBI:29105"/>
        <note>catalytic</note>
    </ligand>
</feature>
<dbReference type="SUPFAM" id="SSF48371">
    <property type="entry name" value="ARM repeat"/>
    <property type="match status" value="1"/>
</dbReference>
<comment type="similarity">
    <text evidence="2 13">Belongs to the peptidase M1 family.</text>
</comment>
<evidence type="ECO:0000256" key="7">
    <source>
        <dbReference type="ARBA" id="ARBA00022833"/>
    </source>
</evidence>
<dbReference type="AlphaFoldDB" id="A0A9P6XGR6"/>
<feature type="active site" description="Proton acceptor" evidence="9">
    <location>
        <position position="296"/>
    </location>
</feature>
<dbReference type="Proteomes" id="UP000716291">
    <property type="component" value="Unassembled WGS sequence"/>
</dbReference>
<evidence type="ECO:0000256" key="5">
    <source>
        <dbReference type="ARBA" id="ARBA00022723"/>
    </source>
</evidence>
<evidence type="ECO:0000256" key="1">
    <source>
        <dbReference type="ARBA" id="ARBA00004496"/>
    </source>
</evidence>
<dbReference type="GO" id="GO:0005829">
    <property type="term" value="C:cytosol"/>
    <property type="evidence" value="ECO:0007669"/>
    <property type="project" value="TreeGrafter"/>
</dbReference>
<dbReference type="GO" id="GO:0006508">
    <property type="term" value="P:proteolysis"/>
    <property type="evidence" value="ECO:0007669"/>
    <property type="project" value="UniProtKB-KW"/>
</dbReference>
<keyword evidence="8 13" id="KW-0482">Metalloprotease</keyword>
<accession>A0A9P6XGR6</accession>
<comment type="cofactor">
    <cofactor evidence="11 13">
        <name>Zn(2+)</name>
        <dbReference type="ChEBI" id="CHEBI:29105"/>
    </cofactor>
    <text evidence="11 13">Binds 1 zinc ion per subunit.</text>
</comment>
<dbReference type="InterPro" id="IPR012777">
    <property type="entry name" value="LTA4H"/>
</dbReference>
<evidence type="ECO:0000259" key="14">
    <source>
        <dbReference type="SMART" id="SM01263"/>
    </source>
</evidence>
<proteinExistence type="inferred from homology"/>
<dbReference type="PANTHER" id="PTHR45726:SF3">
    <property type="entry name" value="LEUKOTRIENE A-4 HYDROLASE"/>
    <property type="match status" value="1"/>
</dbReference>
<feature type="binding site" evidence="10">
    <location>
        <begin position="266"/>
        <end position="271"/>
    </location>
    <ligand>
        <name>a peptide</name>
        <dbReference type="ChEBI" id="CHEBI:60466"/>
    </ligand>
</feature>
<gene>
    <name evidence="15" type="ORF">G6F64_002342</name>
</gene>
<organism evidence="15 16">
    <name type="scientific">Rhizopus oryzae</name>
    <name type="common">Mucormycosis agent</name>
    <name type="synonym">Rhizopus arrhizus var. delemar</name>
    <dbReference type="NCBI Taxonomy" id="64495"/>
    <lineage>
        <taxon>Eukaryota</taxon>
        <taxon>Fungi</taxon>
        <taxon>Fungi incertae sedis</taxon>
        <taxon>Mucoromycota</taxon>
        <taxon>Mucoromycotina</taxon>
        <taxon>Mucoromycetes</taxon>
        <taxon>Mucorales</taxon>
        <taxon>Mucorineae</taxon>
        <taxon>Rhizopodaceae</taxon>
        <taxon>Rhizopus</taxon>
    </lineage>
</organism>
<feature type="binding site" evidence="11">
    <location>
        <position position="299"/>
    </location>
    <ligand>
        <name>Zn(2+)</name>
        <dbReference type="ChEBI" id="CHEBI:29105"/>
        <note>catalytic</note>
    </ligand>
</feature>
<feature type="binding site" evidence="10">
    <location>
        <begin position="570"/>
        <end position="572"/>
    </location>
    <ligand>
        <name>a peptide</name>
        <dbReference type="ChEBI" id="CHEBI:60466"/>
    </ligand>
</feature>
<dbReference type="InterPro" id="IPR049980">
    <property type="entry name" value="LTA4H_cat"/>
</dbReference>
<evidence type="ECO:0000256" key="2">
    <source>
        <dbReference type="ARBA" id="ARBA00010136"/>
    </source>
</evidence>
<evidence type="ECO:0000256" key="10">
    <source>
        <dbReference type="PIRSR" id="PIRSR612777-2"/>
    </source>
</evidence>
<keyword evidence="4 13" id="KW-0645">Protease</keyword>
<feature type="domain" description="Peptidase M1 leukotriene A4 hydrolase/aminopeptidase C-terminal" evidence="14">
    <location>
        <begin position="469"/>
        <end position="614"/>
    </location>
</feature>
<dbReference type="FunFam" id="3.30.2010.30:FF:000001">
    <property type="entry name" value="Leukotriene A(4) hydrolase"/>
    <property type="match status" value="1"/>
</dbReference>
<comment type="caution">
    <text evidence="15">The sequence shown here is derived from an EMBL/GenBank/DDBJ whole genome shotgun (WGS) entry which is preliminary data.</text>
</comment>
<dbReference type="Pfam" id="PF01433">
    <property type="entry name" value="Peptidase_M1"/>
    <property type="match status" value="1"/>
</dbReference>
<dbReference type="InterPro" id="IPR001930">
    <property type="entry name" value="Peptidase_M1"/>
</dbReference>
<dbReference type="InterPro" id="IPR038502">
    <property type="entry name" value="M1_LTA-4_hydro/amino_C_sf"/>
</dbReference>
<keyword evidence="7 11" id="KW-0862">Zinc</keyword>
<evidence type="ECO:0000256" key="9">
    <source>
        <dbReference type="PIRSR" id="PIRSR612777-1"/>
    </source>
</evidence>
<dbReference type="EC" id="3.4.11.-" evidence="13"/>
<dbReference type="CDD" id="cd09599">
    <property type="entry name" value="M1_LTA4H"/>
    <property type="match status" value="1"/>
</dbReference>
<sequence length="619" mass="69567">MCVPAATIDLSTLANIDQVKTTHVHLNWNVDFVGQILFGSVVLDLITLVDQVDKVILDTSYLNIQSVSLEEHDLKFTVAERYASLGSALTIDLPKAIATSGTKFQMEIKYATTEKCTAVQFLQPEQTLGKEHPYLFSQSEPIHGRAMIPCQDSPSIKVTYSASVTSPLPVVMSALRTGTEEAGDGLKTYHFEQNTTIPSYLIAIAVGNLVGREIGPRSTVWCEPQMIEQAAWEFSDTESFIATGEALLTPYEWGRYDLLVLPPSFPYGGMENPCLTFVTPTLLAGDKSAVNVIAHEIAHSWMGNLVTTNSWKHYWLNEGWTVFIERKILGRLHGEATRQFEALSGLKALKESVDLFGSNSPKTVLNPDLREGADPDDFFSKVPYEKGFNFLYQIEKVVGGPSVFEPYMKAYVENFASTSISTEDWKNFLFQYMKKVHGPSMIEKLNTIDFDAWINQPGMPPVDNAFDTTLADACLDLADRWDKSRDEQSLAQFSSKDVENFSAGQKIVFLERLTDCTPLSHHAILKMDKLYQLTPNHNADLRLRWQQVCLMADYEPIYPQVVQFITQQGRMKFVRPLYRLLHQAKNGAQLAVDTYLQNKSFYHPIAAQLIEKDIGLVKL</sequence>
<dbReference type="Gene3D" id="3.30.2010.30">
    <property type="match status" value="1"/>
</dbReference>
<dbReference type="SMART" id="SM01263">
    <property type="entry name" value="Leuk-A4-hydro_C"/>
    <property type="match status" value="1"/>
</dbReference>
<dbReference type="InterPro" id="IPR034015">
    <property type="entry name" value="M1_LTA4H"/>
</dbReference>
<evidence type="ECO:0000313" key="15">
    <source>
        <dbReference type="EMBL" id="KAG1313342.1"/>
    </source>
</evidence>
<dbReference type="Gene3D" id="2.60.40.1730">
    <property type="entry name" value="tricorn interacting facor f3 domain"/>
    <property type="match status" value="1"/>
</dbReference>
<dbReference type="PANTHER" id="PTHR45726">
    <property type="entry name" value="LEUKOTRIENE A-4 HYDROLASE"/>
    <property type="match status" value="1"/>
</dbReference>
<dbReference type="InterPro" id="IPR045357">
    <property type="entry name" value="Aminopeptidase_N-like_N"/>
</dbReference>
<comment type="subcellular location">
    <subcellularLocation>
        <location evidence="1 13">Cytoplasm</location>
    </subcellularLocation>
</comment>
<name>A0A9P6XGR6_RHIOR</name>
<dbReference type="InterPro" id="IPR016024">
    <property type="entry name" value="ARM-type_fold"/>
</dbReference>
<dbReference type="GO" id="GO:0004301">
    <property type="term" value="F:epoxide hydrolase activity"/>
    <property type="evidence" value="ECO:0007669"/>
    <property type="project" value="UniProtKB-EC"/>
</dbReference>
<dbReference type="GO" id="GO:0070006">
    <property type="term" value="F:metalloaminopeptidase activity"/>
    <property type="evidence" value="ECO:0007669"/>
    <property type="project" value="UniProtKB-ARBA"/>
</dbReference>
<evidence type="ECO:0000313" key="16">
    <source>
        <dbReference type="Proteomes" id="UP000716291"/>
    </source>
</evidence>
<dbReference type="SUPFAM" id="SSF63737">
    <property type="entry name" value="Leukotriene A4 hydrolase N-terminal domain"/>
    <property type="match status" value="1"/>
</dbReference>
<keyword evidence="6 13" id="KW-0378">Hydrolase</keyword>
<dbReference type="SUPFAM" id="SSF55486">
    <property type="entry name" value="Metalloproteases ('zincins'), catalytic domain"/>
    <property type="match status" value="1"/>
</dbReference>
<dbReference type="GO" id="GO:0008270">
    <property type="term" value="F:zinc ion binding"/>
    <property type="evidence" value="ECO:0007669"/>
    <property type="project" value="InterPro"/>
</dbReference>
<evidence type="ECO:0000256" key="12">
    <source>
        <dbReference type="PIRSR" id="PIRSR634015-2"/>
    </source>
</evidence>
<dbReference type="FunFam" id="1.10.390.10:FF:000003">
    <property type="entry name" value="Leukotriene A(4) hydrolase"/>
    <property type="match status" value="1"/>
</dbReference>
<dbReference type="InterPro" id="IPR027268">
    <property type="entry name" value="Peptidase_M4/M1_CTD_sf"/>
</dbReference>